<evidence type="ECO:0000313" key="5">
    <source>
        <dbReference type="EMBL" id="MDQ0394857.1"/>
    </source>
</evidence>
<dbReference type="InterPro" id="IPR015797">
    <property type="entry name" value="NUDIX_hydrolase-like_dom_sf"/>
</dbReference>
<gene>
    <name evidence="5" type="ORF">J3R73_004649</name>
</gene>
<dbReference type="PANTHER" id="PTHR21340">
    <property type="entry name" value="DIADENOSINE 5,5-P1,P4-TETRAPHOSPHATE PYROPHOSPHOHYDROLASE MUTT"/>
    <property type="match status" value="1"/>
</dbReference>
<accession>A0ABU0FJS3</accession>
<comment type="cofactor">
    <cofactor evidence="1">
        <name>Mg(2+)</name>
        <dbReference type="ChEBI" id="CHEBI:18420"/>
    </cofactor>
</comment>
<dbReference type="PANTHER" id="PTHR21340:SF7">
    <property type="entry name" value="NUDIX HYDROLASE DOMAIN-CONTAINING PROTEIN"/>
    <property type="match status" value="1"/>
</dbReference>
<evidence type="ECO:0000256" key="3">
    <source>
        <dbReference type="RuleBase" id="RU003476"/>
    </source>
</evidence>
<dbReference type="Proteomes" id="UP001237448">
    <property type="component" value="Unassembled WGS sequence"/>
</dbReference>
<dbReference type="Gene3D" id="3.90.79.10">
    <property type="entry name" value="Nucleoside Triphosphate Pyrophosphohydrolase"/>
    <property type="match status" value="1"/>
</dbReference>
<comment type="similarity">
    <text evidence="3">Belongs to the Nudix hydrolase family.</text>
</comment>
<evidence type="ECO:0000313" key="6">
    <source>
        <dbReference type="Proteomes" id="UP001237448"/>
    </source>
</evidence>
<dbReference type="InterPro" id="IPR020476">
    <property type="entry name" value="Nudix_hydrolase"/>
</dbReference>
<dbReference type="PROSITE" id="PS00893">
    <property type="entry name" value="NUDIX_BOX"/>
    <property type="match status" value="1"/>
</dbReference>
<organism evidence="5 6">
    <name type="scientific">Labrys monachus</name>
    <dbReference type="NCBI Taxonomy" id="217067"/>
    <lineage>
        <taxon>Bacteria</taxon>
        <taxon>Pseudomonadati</taxon>
        <taxon>Pseudomonadota</taxon>
        <taxon>Alphaproteobacteria</taxon>
        <taxon>Hyphomicrobiales</taxon>
        <taxon>Xanthobacteraceae</taxon>
        <taxon>Labrys</taxon>
    </lineage>
</organism>
<evidence type="ECO:0000256" key="1">
    <source>
        <dbReference type="ARBA" id="ARBA00001946"/>
    </source>
</evidence>
<name>A0ABU0FJS3_9HYPH</name>
<sequence>MSKRSAGLLIHRETKDGVEILLVHPGGPFWARRDEGAWSIPKGLVEPGEDELAAARREAREELGVAVEGRFEPLGDYRQPGGKVVVAWAVEADPLFDAAAVAGNTFSMEWPPKSGVIREFPEVDRAAWFAVAEAGRRILKGQAAILGDFLARRVRDG</sequence>
<dbReference type="PROSITE" id="PS51462">
    <property type="entry name" value="NUDIX"/>
    <property type="match status" value="1"/>
</dbReference>
<dbReference type="SUPFAM" id="SSF55811">
    <property type="entry name" value="Nudix"/>
    <property type="match status" value="1"/>
</dbReference>
<evidence type="ECO:0000256" key="2">
    <source>
        <dbReference type="ARBA" id="ARBA00022801"/>
    </source>
</evidence>
<feature type="domain" description="Nudix hydrolase" evidence="4">
    <location>
        <begin position="1"/>
        <end position="151"/>
    </location>
</feature>
<dbReference type="PRINTS" id="PR00502">
    <property type="entry name" value="NUDIXFAMILY"/>
</dbReference>
<dbReference type="InterPro" id="IPR020084">
    <property type="entry name" value="NUDIX_hydrolase_CS"/>
</dbReference>
<dbReference type="EMBL" id="JAUSVK010000001">
    <property type="protein sequence ID" value="MDQ0394857.1"/>
    <property type="molecule type" value="Genomic_DNA"/>
</dbReference>
<keyword evidence="2 3" id="KW-0378">Hydrolase</keyword>
<keyword evidence="6" id="KW-1185">Reference proteome</keyword>
<dbReference type="RefSeq" id="WP_307432697.1">
    <property type="nucleotide sequence ID" value="NZ_JAUSVK010000001.1"/>
</dbReference>
<protein>
    <submittedName>
        <fullName evidence="5">NUDIX family NTP pyrophosphohydrolase</fullName>
    </submittedName>
</protein>
<dbReference type="InterPro" id="IPR051325">
    <property type="entry name" value="Nudix_hydrolase_domain"/>
</dbReference>
<comment type="caution">
    <text evidence="5">The sequence shown here is derived from an EMBL/GenBank/DDBJ whole genome shotgun (WGS) entry which is preliminary data.</text>
</comment>
<dbReference type="InterPro" id="IPR000086">
    <property type="entry name" value="NUDIX_hydrolase_dom"/>
</dbReference>
<dbReference type="Pfam" id="PF00293">
    <property type="entry name" value="NUDIX"/>
    <property type="match status" value="1"/>
</dbReference>
<evidence type="ECO:0000259" key="4">
    <source>
        <dbReference type="PROSITE" id="PS51462"/>
    </source>
</evidence>
<proteinExistence type="inferred from homology"/>
<reference evidence="5 6" key="1">
    <citation type="submission" date="2023-07" db="EMBL/GenBank/DDBJ databases">
        <title>Genomic Encyclopedia of Type Strains, Phase IV (KMG-IV): sequencing the most valuable type-strain genomes for metagenomic binning, comparative biology and taxonomic classification.</title>
        <authorList>
            <person name="Goeker M."/>
        </authorList>
    </citation>
    <scope>NUCLEOTIDE SEQUENCE [LARGE SCALE GENOMIC DNA]</scope>
    <source>
        <strain evidence="5 6">DSM 5896</strain>
    </source>
</reference>